<reference evidence="1" key="1">
    <citation type="journal article" date="2014" name="Front. Microbiol.">
        <title>High frequency of phylogenetically diverse reductive dehalogenase-homologous genes in deep subseafloor sedimentary metagenomes.</title>
        <authorList>
            <person name="Kawai M."/>
            <person name="Futagami T."/>
            <person name="Toyoda A."/>
            <person name="Takaki Y."/>
            <person name="Nishi S."/>
            <person name="Hori S."/>
            <person name="Arai W."/>
            <person name="Tsubouchi T."/>
            <person name="Morono Y."/>
            <person name="Uchiyama I."/>
            <person name="Ito T."/>
            <person name="Fujiyama A."/>
            <person name="Inagaki F."/>
            <person name="Takami H."/>
        </authorList>
    </citation>
    <scope>NUCLEOTIDE SEQUENCE</scope>
    <source>
        <strain evidence="1">Expedition CK06-06</strain>
    </source>
</reference>
<proteinExistence type="predicted"/>
<organism evidence="1">
    <name type="scientific">marine sediment metagenome</name>
    <dbReference type="NCBI Taxonomy" id="412755"/>
    <lineage>
        <taxon>unclassified sequences</taxon>
        <taxon>metagenomes</taxon>
        <taxon>ecological metagenomes</taxon>
    </lineage>
</organism>
<name>X1B6J6_9ZZZZ</name>
<comment type="caution">
    <text evidence="1">The sequence shown here is derived from an EMBL/GenBank/DDBJ whole genome shotgun (WGS) entry which is preliminary data.</text>
</comment>
<protein>
    <recommendedName>
        <fullName evidence="2">Peptidase S9 prolyl oligopeptidase catalytic domain-containing protein</fullName>
    </recommendedName>
</protein>
<sequence length="55" mass="6237">MSYQQSVEMKNKVEKLTGRVSELITFEGAGHGDPKIKSTENVINNLHFMDELLKT</sequence>
<evidence type="ECO:0000313" key="1">
    <source>
        <dbReference type="EMBL" id="GAG76917.1"/>
    </source>
</evidence>
<evidence type="ECO:0008006" key="2">
    <source>
        <dbReference type="Google" id="ProtNLM"/>
    </source>
</evidence>
<gene>
    <name evidence="1" type="ORF">S01H4_30984</name>
</gene>
<dbReference type="EMBL" id="BART01016044">
    <property type="protein sequence ID" value="GAG76917.1"/>
    <property type="molecule type" value="Genomic_DNA"/>
</dbReference>
<dbReference type="AlphaFoldDB" id="X1B6J6"/>
<accession>X1B6J6</accession>